<dbReference type="PANTHER" id="PTHR12305">
    <property type="entry name" value="PHOSPHATASE WITH HOMOLOGY TO TENSIN"/>
    <property type="match status" value="1"/>
</dbReference>
<feature type="compositionally biased region" description="Basic and acidic residues" evidence="3">
    <location>
        <begin position="128"/>
        <end position="164"/>
    </location>
</feature>
<dbReference type="GO" id="GO:0005634">
    <property type="term" value="C:nucleus"/>
    <property type="evidence" value="ECO:0007669"/>
    <property type="project" value="TreeGrafter"/>
</dbReference>
<dbReference type="STRING" id="644358.A0A0C4DNJ8"/>
<feature type="region of interest" description="Disordered" evidence="3">
    <location>
        <begin position="524"/>
        <end position="547"/>
    </location>
</feature>
<evidence type="ECO:0000313" key="8">
    <source>
        <dbReference type="Proteomes" id="UP000011715"/>
    </source>
</evidence>
<dbReference type="InterPro" id="IPR029023">
    <property type="entry name" value="Tensin_phosphatase"/>
</dbReference>
<accession>A0A0C4DNJ8</accession>
<dbReference type="OMA" id="YPKRAYR"/>
<dbReference type="EMBL" id="GL876966">
    <property type="protein sequence ID" value="KLU82312.1"/>
    <property type="molecule type" value="Genomic_DNA"/>
</dbReference>
<evidence type="ECO:0000313" key="7">
    <source>
        <dbReference type="EnsemblFungi" id="MAPG_01385T0"/>
    </source>
</evidence>
<dbReference type="EMBL" id="ADBL01000332">
    <property type="status" value="NOT_ANNOTATED_CDS"/>
    <property type="molecule type" value="Genomic_DNA"/>
</dbReference>
<evidence type="ECO:0000256" key="1">
    <source>
        <dbReference type="ARBA" id="ARBA00013015"/>
    </source>
</evidence>
<evidence type="ECO:0000259" key="5">
    <source>
        <dbReference type="PROSITE" id="PS51181"/>
    </source>
</evidence>
<dbReference type="OrthoDB" id="16692at2759"/>
<dbReference type="eggNOG" id="KOG2283">
    <property type="taxonomic scope" value="Eukaryota"/>
</dbReference>
<dbReference type="GO" id="GO:0005886">
    <property type="term" value="C:plasma membrane"/>
    <property type="evidence" value="ECO:0007669"/>
    <property type="project" value="TreeGrafter"/>
</dbReference>
<reference evidence="8" key="1">
    <citation type="submission" date="2010-05" db="EMBL/GenBank/DDBJ databases">
        <title>The genome sequence of Magnaporthe poae strain ATCC 64411.</title>
        <authorList>
            <person name="Ma L.-J."/>
            <person name="Dead R."/>
            <person name="Young S."/>
            <person name="Zeng Q."/>
            <person name="Koehrsen M."/>
            <person name="Alvarado L."/>
            <person name="Berlin A."/>
            <person name="Chapman S.B."/>
            <person name="Chen Z."/>
            <person name="Freedman E."/>
            <person name="Gellesch M."/>
            <person name="Goldberg J."/>
            <person name="Griggs A."/>
            <person name="Gujja S."/>
            <person name="Heilman E.R."/>
            <person name="Heiman D."/>
            <person name="Hepburn T."/>
            <person name="Howarth C."/>
            <person name="Jen D."/>
            <person name="Larson L."/>
            <person name="Mehta T."/>
            <person name="Neiman D."/>
            <person name="Pearson M."/>
            <person name="Roberts A."/>
            <person name="Saif S."/>
            <person name="Shea T."/>
            <person name="Shenoy N."/>
            <person name="Sisk P."/>
            <person name="Stolte C."/>
            <person name="Sykes S."/>
            <person name="Walk T."/>
            <person name="White J."/>
            <person name="Yandava C."/>
            <person name="Haas B."/>
            <person name="Nusbaum C."/>
            <person name="Birren B."/>
        </authorList>
    </citation>
    <scope>NUCLEOTIDE SEQUENCE [LARGE SCALE GENOMIC DNA]</scope>
    <source>
        <strain evidence="8">ATCC 64411 / 73-15</strain>
    </source>
</reference>
<dbReference type="InterPro" id="IPR029021">
    <property type="entry name" value="Prot-tyrosine_phosphatase-like"/>
</dbReference>
<reference evidence="6" key="2">
    <citation type="submission" date="2010-05" db="EMBL/GenBank/DDBJ databases">
        <title>The Genome Sequence of Magnaporthe poae strain ATCC 64411.</title>
        <authorList>
            <consortium name="The Broad Institute Genome Sequencing Platform"/>
            <consortium name="Broad Institute Genome Sequencing Center for Infectious Disease"/>
            <person name="Ma L.-J."/>
            <person name="Dead R."/>
            <person name="Young S."/>
            <person name="Zeng Q."/>
            <person name="Koehrsen M."/>
            <person name="Alvarado L."/>
            <person name="Berlin A."/>
            <person name="Chapman S.B."/>
            <person name="Chen Z."/>
            <person name="Freedman E."/>
            <person name="Gellesch M."/>
            <person name="Goldberg J."/>
            <person name="Griggs A."/>
            <person name="Gujja S."/>
            <person name="Heilman E.R."/>
            <person name="Heiman D."/>
            <person name="Hepburn T."/>
            <person name="Howarth C."/>
            <person name="Jen D."/>
            <person name="Larson L."/>
            <person name="Mehta T."/>
            <person name="Neiman D."/>
            <person name="Pearson M."/>
            <person name="Roberts A."/>
            <person name="Saif S."/>
            <person name="Shea T."/>
            <person name="Shenoy N."/>
            <person name="Sisk P."/>
            <person name="Stolte C."/>
            <person name="Sykes S."/>
            <person name="Walk T."/>
            <person name="White J."/>
            <person name="Yandava C."/>
            <person name="Haas B."/>
            <person name="Nusbaum C."/>
            <person name="Birren B."/>
        </authorList>
    </citation>
    <scope>NUCLEOTIDE SEQUENCE</scope>
    <source>
        <strain evidence="6">ATCC 64411</strain>
    </source>
</reference>
<dbReference type="GO" id="GO:0046856">
    <property type="term" value="P:phosphatidylinositol dephosphorylation"/>
    <property type="evidence" value="ECO:0007669"/>
    <property type="project" value="TreeGrafter"/>
</dbReference>
<feature type="compositionally biased region" description="Low complexity" evidence="3">
    <location>
        <begin position="378"/>
        <end position="418"/>
    </location>
</feature>
<dbReference type="InterPro" id="IPR000340">
    <property type="entry name" value="Dual-sp_phosphatase_cat-dom"/>
</dbReference>
<evidence type="ECO:0000313" key="6">
    <source>
        <dbReference type="EMBL" id="KLU82312.1"/>
    </source>
</evidence>
<reference evidence="7" key="5">
    <citation type="submission" date="2015-06" db="UniProtKB">
        <authorList>
            <consortium name="EnsemblFungi"/>
        </authorList>
    </citation>
    <scope>IDENTIFICATION</scope>
    <source>
        <strain evidence="7">ATCC 64411</strain>
    </source>
</reference>
<dbReference type="PANTHER" id="PTHR12305:SF81">
    <property type="entry name" value="PHOSPHATIDYLINOSITOL 3,4,5-TRISPHOSPHATE 3-PHOSPHATASE AND DUAL-SPECIFICITY PROTEIN PHOSPHATASE PTEN"/>
    <property type="match status" value="1"/>
</dbReference>
<keyword evidence="2" id="KW-0378">Hydrolase</keyword>
<dbReference type="CDD" id="cd14497">
    <property type="entry name" value="PTP_PTEN-like"/>
    <property type="match status" value="1"/>
</dbReference>
<dbReference type="Gene3D" id="3.90.190.10">
    <property type="entry name" value="Protein tyrosine phosphatase superfamily"/>
    <property type="match status" value="1"/>
</dbReference>
<dbReference type="PROSITE" id="PS00383">
    <property type="entry name" value="TYR_PHOSPHATASE_1"/>
    <property type="match status" value="1"/>
</dbReference>
<dbReference type="EC" id="3.1.3.67" evidence="1"/>
<feature type="region of interest" description="Disordered" evidence="3">
    <location>
        <begin position="317"/>
        <end position="425"/>
    </location>
</feature>
<feature type="compositionally biased region" description="Basic and acidic residues" evidence="3">
    <location>
        <begin position="580"/>
        <end position="592"/>
    </location>
</feature>
<feature type="compositionally biased region" description="Basic and acidic residues" evidence="3">
    <location>
        <begin position="613"/>
        <end position="622"/>
    </location>
</feature>
<sequence length="693" mass="74086">MASILRQIVAGPRARHEETGLDLCYVTSNIIATSGPSQTYPQRAYRNPLDRLVAFLDDQHGDDWAIWEFRGEGTGYPDDAVYGRIRHYPWPDHHPPPFRLVPLIMASMRNWLAGGELGGPGHGVDTPIKTDTRSSEDHPASGEAGKVQDKAKAERLESEEHTSESVEAGTKKGRVVVVHCKAGKGRSGSMACSFLISERGWTPEDALARFTERRMRPKFGAGVTIPSQLRWISYVNRWANHGGKRYTDRAVEIVEVHMWGLRNGVKVSVEHFVDEGRRIKCLSAEINERVIVEGDTPSAGTVAEVVPDLTKLAAAEASSGAGEDADYEAVKDEPRKNDGADAVLIKPNKSSKTASLMRKLSKRTIGSPHRIQSEQEDAPSMSSSAAASTQLLSSVTSATTTPASVSASQSSLSKASGSSEKEPGGMAVIFKPKQPLIVPNSDINIAVERRNKAPASMGLMTMVTAVAHVWFNVFFEGRGPEQGGKADDSGVFQIEWDKMDGIKGSSQKGTRGLDRLAVVWRTVESAPENKAEGEPSSTQDGLLEGNQGGATIHLTRASTEIREPGEGEEVPQMAAADWKGGNKEDPEAEKRLGLRVQDPDSANVSKASSIKSFKMEGVDGKSEGGPVGSGKDKDGDTDSLMGVKTSGPEGDALDDSVISPASSKLTGRKPDGDGAGVEPSVADATAKKGFVVE</sequence>
<dbReference type="PROSITE" id="PS51181">
    <property type="entry name" value="PPASE_TENSIN"/>
    <property type="match status" value="1"/>
</dbReference>
<reference evidence="7" key="4">
    <citation type="journal article" date="2015" name="G3 (Bethesda)">
        <title>Genome sequences of three phytopathogenic species of the Magnaporthaceae family of fungi.</title>
        <authorList>
            <person name="Okagaki L.H."/>
            <person name="Nunes C.C."/>
            <person name="Sailsbery J."/>
            <person name="Clay B."/>
            <person name="Brown D."/>
            <person name="John T."/>
            <person name="Oh Y."/>
            <person name="Young N."/>
            <person name="Fitzgerald M."/>
            <person name="Haas B.J."/>
            <person name="Zeng Q."/>
            <person name="Young S."/>
            <person name="Adiconis X."/>
            <person name="Fan L."/>
            <person name="Levin J.Z."/>
            <person name="Mitchell T.K."/>
            <person name="Okubara P.A."/>
            <person name="Farman M.L."/>
            <person name="Kohn L.M."/>
            <person name="Birren B."/>
            <person name="Ma L.-J."/>
            <person name="Dean R.A."/>
        </authorList>
    </citation>
    <scope>NUCLEOTIDE SEQUENCE</scope>
    <source>
        <strain evidence="7">ATCC 64411 / 73-15</strain>
    </source>
</reference>
<dbReference type="EnsemblFungi" id="MAPG_01385T0">
    <property type="protein sequence ID" value="MAPG_01385T0"/>
    <property type="gene ID" value="MAPG_01385"/>
</dbReference>
<dbReference type="GO" id="GO:0042995">
    <property type="term" value="C:cell projection"/>
    <property type="evidence" value="ECO:0007669"/>
    <property type="project" value="TreeGrafter"/>
</dbReference>
<dbReference type="AlphaFoldDB" id="A0A0C4DNJ8"/>
<feature type="region of interest" description="Disordered" evidence="3">
    <location>
        <begin position="559"/>
        <end position="693"/>
    </location>
</feature>
<name>A0A0C4DNJ8_MAGP6</name>
<dbReference type="InterPro" id="IPR051281">
    <property type="entry name" value="Dual-spec_lipid-protein_phosph"/>
</dbReference>
<evidence type="ECO:0000259" key="4">
    <source>
        <dbReference type="PROSITE" id="PS50056"/>
    </source>
</evidence>
<dbReference type="GO" id="GO:0043491">
    <property type="term" value="P:phosphatidylinositol 3-kinase/protein kinase B signal transduction"/>
    <property type="evidence" value="ECO:0007669"/>
    <property type="project" value="TreeGrafter"/>
</dbReference>
<dbReference type="GO" id="GO:0004725">
    <property type="term" value="F:protein tyrosine phosphatase activity"/>
    <property type="evidence" value="ECO:0007669"/>
    <property type="project" value="TreeGrafter"/>
</dbReference>
<dbReference type="Pfam" id="PF00782">
    <property type="entry name" value="DSPc"/>
    <property type="match status" value="1"/>
</dbReference>
<keyword evidence="8" id="KW-1185">Reference proteome</keyword>
<evidence type="ECO:0000256" key="3">
    <source>
        <dbReference type="SAM" id="MobiDB-lite"/>
    </source>
</evidence>
<feature type="compositionally biased region" description="Basic and acidic residues" evidence="3">
    <location>
        <begin position="328"/>
        <end position="339"/>
    </location>
</feature>
<dbReference type="InterPro" id="IPR016130">
    <property type="entry name" value="Tyr_Pase_AS"/>
</dbReference>
<feature type="compositionally biased region" description="Polar residues" evidence="3">
    <location>
        <begin position="600"/>
        <end position="611"/>
    </location>
</feature>
<dbReference type="GO" id="GO:0051896">
    <property type="term" value="P:regulation of phosphatidylinositol 3-kinase/protein kinase B signal transduction"/>
    <property type="evidence" value="ECO:0007669"/>
    <property type="project" value="TreeGrafter"/>
</dbReference>
<feature type="domain" description="Phosphatase tensin-type" evidence="5">
    <location>
        <begin position="12"/>
        <end position="242"/>
    </location>
</feature>
<evidence type="ECO:0000256" key="2">
    <source>
        <dbReference type="ARBA" id="ARBA00022801"/>
    </source>
</evidence>
<gene>
    <name evidence="6" type="ORF">MAPG_01385</name>
</gene>
<dbReference type="VEuPathDB" id="FungiDB:MAPG_01385"/>
<protein>
    <recommendedName>
        <fullName evidence="1">phosphatidylinositol-3,4,5-trisphosphate 3-phosphatase</fullName>
        <ecNumber evidence="1">3.1.3.67</ecNumber>
    </recommendedName>
</protein>
<organism evidence="7 8">
    <name type="scientific">Magnaporthiopsis poae (strain ATCC 64411 / 73-15)</name>
    <name type="common">Kentucky bluegrass fungus</name>
    <name type="synonym">Magnaporthe poae</name>
    <dbReference type="NCBI Taxonomy" id="644358"/>
    <lineage>
        <taxon>Eukaryota</taxon>
        <taxon>Fungi</taxon>
        <taxon>Dikarya</taxon>
        <taxon>Ascomycota</taxon>
        <taxon>Pezizomycotina</taxon>
        <taxon>Sordariomycetes</taxon>
        <taxon>Sordariomycetidae</taxon>
        <taxon>Magnaporthales</taxon>
        <taxon>Magnaporthaceae</taxon>
        <taxon>Magnaporthiopsis</taxon>
    </lineage>
</organism>
<dbReference type="GO" id="GO:0005829">
    <property type="term" value="C:cytosol"/>
    <property type="evidence" value="ECO:0007669"/>
    <property type="project" value="TreeGrafter"/>
</dbReference>
<proteinExistence type="predicted"/>
<dbReference type="PROSITE" id="PS50056">
    <property type="entry name" value="TYR_PHOSPHATASE_2"/>
    <property type="match status" value="1"/>
</dbReference>
<dbReference type="GO" id="GO:0016314">
    <property type="term" value="F:phosphatidylinositol-3,4,5-trisphosphate 3-phosphatase activity"/>
    <property type="evidence" value="ECO:0007669"/>
    <property type="project" value="UniProtKB-EC"/>
</dbReference>
<dbReference type="InterPro" id="IPR000387">
    <property type="entry name" value="Tyr_Pase_dom"/>
</dbReference>
<feature type="region of interest" description="Disordered" evidence="3">
    <location>
        <begin position="117"/>
        <end position="169"/>
    </location>
</feature>
<dbReference type="SUPFAM" id="SSF52799">
    <property type="entry name" value="(Phosphotyrosine protein) phosphatases II"/>
    <property type="match status" value="1"/>
</dbReference>
<reference evidence="6" key="3">
    <citation type="submission" date="2011-03" db="EMBL/GenBank/DDBJ databases">
        <title>Annotation of Magnaporthe poae ATCC 64411.</title>
        <authorList>
            <person name="Ma L.-J."/>
            <person name="Dead R."/>
            <person name="Young S.K."/>
            <person name="Zeng Q."/>
            <person name="Gargeya S."/>
            <person name="Fitzgerald M."/>
            <person name="Haas B."/>
            <person name="Abouelleil A."/>
            <person name="Alvarado L."/>
            <person name="Arachchi H.M."/>
            <person name="Berlin A."/>
            <person name="Brown A."/>
            <person name="Chapman S.B."/>
            <person name="Chen Z."/>
            <person name="Dunbar C."/>
            <person name="Freedman E."/>
            <person name="Gearin G."/>
            <person name="Gellesch M."/>
            <person name="Goldberg J."/>
            <person name="Griggs A."/>
            <person name="Gujja S."/>
            <person name="Heiman D."/>
            <person name="Howarth C."/>
            <person name="Larson L."/>
            <person name="Lui A."/>
            <person name="MacDonald P.J.P."/>
            <person name="Mehta T."/>
            <person name="Montmayeur A."/>
            <person name="Murphy C."/>
            <person name="Neiman D."/>
            <person name="Pearson M."/>
            <person name="Priest M."/>
            <person name="Roberts A."/>
            <person name="Saif S."/>
            <person name="Shea T."/>
            <person name="Shenoy N."/>
            <person name="Sisk P."/>
            <person name="Stolte C."/>
            <person name="Sykes S."/>
            <person name="Yandava C."/>
            <person name="Wortman J."/>
            <person name="Nusbaum C."/>
            <person name="Birren B."/>
        </authorList>
    </citation>
    <scope>NUCLEOTIDE SEQUENCE</scope>
    <source>
        <strain evidence="6">ATCC 64411</strain>
    </source>
</reference>
<feature type="domain" description="Tyrosine specific protein phosphatases" evidence="4">
    <location>
        <begin position="153"/>
        <end position="214"/>
    </location>
</feature>
<dbReference type="Proteomes" id="UP000011715">
    <property type="component" value="Unassembled WGS sequence"/>
</dbReference>